<dbReference type="Gene3D" id="2.60.40.10">
    <property type="entry name" value="Immunoglobulins"/>
    <property type="match status" value="1"/>
</dbReference>
<feature type="repeat" description="ANK" evidence="1">
    <location>
        <begin position="446"/>
        <end position="470"/>
    </location>
</feature>
<feature type="compositionally biased region" description="Low complexity" evidence="2">
    <location>
        <begin position="68"/>
        <end position="109"/>
    </location>
</feature>
<feature type="region of interest" description="Disordered" evidence="2">
    <location>
        <begin position="632"/>
        <end position="653"/>
    </location>
</feature>
<feature type="region of interest" description="Disordered" evidence="2">
    <location>
        <begin position="1130"/>
        <end position="1160"/>
    </location>
</feature>
<evidence type="ECO:0000256" key="2">
    <source>
        <dbReference type="SAM" id="MobiDB-lite"/>
    </source>
</evidence>
<dbReference type="SMART" id="SM00248">
    <property type="entry name" value="ANK"/>
    <property type="match status" value="2"/>
</dbReference>
<accession>A0AAZ1XMN0</accession>
<evidence type="ECO:0000259" key="3">
    <source>
        <dbReference type="PROSITE" id="PS50853"/>
    </source>
</evidence>
<feature type="region of interest" description="Disordered" evidence="2">
    <location>
        <begin position="68"/>
        <end position="128"/>
    </location>
</feature>
<dbReference type="GO" id="GO:0005819">
    <property type="term" value="C:spindle"/>
    <property type="evidence" value="ECO:0007669"/>
    <property type="project" value="TreeGrafter"/>
</dbReference>
<feature type="domain" description="Fibronectin type-III" evidence="3">
    <location>
        <begin position="546"/>
        <end position="642"/>
    </location>
</feature>
<dbReference type="InterPro" id="IPR013783">
    <property type="entry name" value="Ig-like_fold"/>
</dbReference>
<feature type="compositionally biased region" description="Polar residues" evidence="2">
    <location>
        <begin position="164"/>
        <end position="176"/>
    </location>
</feature>
<feature type="region of interest" description="Disordered" evidence="2">
    <location>
        <begin position="1174"/>
        <end position="1193"/>
    </location>
</feature>
<feature type="region of interest" description="Disordered" evidence="2">
    <location>
        <begin position="1453"/>
        <end position="1481"/>
    </location>
</feature>
<dbReference type="PROSITE" id="PS50853">
    <property type="entry name" value="FN3"/>
    <property type="match status" value="1"/>
</dbReference>
<protein>
    <recommendedName>
        <fullName evidence="3">Fibronectin type-III domain-containing protein</fullName>
    </recommendedName>
</protein>
<dbReference type="RefSeq" id="XP_039472114.1">
    <property type="nucleotide sequence ID" value="XM_039616180.1"/>
</dbReference>
<dbReference type="PANTHER" id="PTHR21437:SF3">
    <property type="entry name" value="ANKYRIN REPEAT AND FIBRONECTIN TYPE-III DOMAIN-CONTAINING PROTEIN 1"/>
    <property type="match status" value="1"/>
</dbReference>
<dbReference type="InterPro" id="IPR039269">
    <property type="entry name" value="ANKFN1"/>
</dbReference>
<feature type="compositionally biased region" description="Basic and acidic residues" evidence="2">
    <location>
        <begin position="116"/>
        <end position="125"/>
    </location>
</feature>
<dbReference type="GO" id="GO:0000132">
    <property type="term" value="P:establishment of mitotic spindle orientation"/>
    <property type="evidence" value="ECO:0007669"/>
    <property type="project" value="TreeGrafter"/>
</dbReference>
<keyword evidence="1" id="KW-0040">ANK repeat</keyword>
<dbReference type="RefSeq" id="XP_039472113.1">
    <property type="nucleotide sequence ID" value="XM_039616179.1"/>
</dbReference>
<dbReference type="Gene3D" id="1.25.40.20">
    <property type="entry name" value="Ankyrin repeat-containing domain"/>
    <property type="match status" value="1"/>
</dbReference>
<reference evidence="4" key="3">
    <citation type="submission" date="2025-09" db="UniProtKB">
        <authorList>
            <consortium name="Ensembl"/>
        </authorList>
    </citation>
    <scope>IDENTIFICATION</scope>
</reference>
<name>A0AAZ1XMN0_OREAU</name>
<feature type="compositionally biased region" description="Low complexity" evidence="2">
    <location>
        <begin position="632"/>
        <end position="642"/>
    </location>
</feature>
<dbReference type="GO" id="GO:0061172">
    <property type="term" value="P:regulation of establishment of bipolar cell polarity"/>
    <property type="evidence" value="ECO:0007669"/>
    <property type="project" value="TreeGrafter"/>
</dbReference>
<feature type="region of interest" description="Disordered" evidence="2">
    <location>
        <begin position="279"/>
        <end position="304"/>
    </location>
</feature>
<feature type="compositionally biased region" description="Polar residues" evidence="2">
    <location>
        <begin position="1132"/>
        <end position="1147"/>
    </location>
</feature>
<reference evidence="4" key="2">
    <citation type="submission" date="2025-08" db="UniProtKB">
        <authorList>
            <consortium name="Ensembl"/>
        </authorList>
    </citation>
    <scope>IDENTIFICATION</scope>
</reference>
<dbReference type="PANTHER" id="PTHR21437">
    <property type="entry name" value="WIDE AWAKE"/>
    <property type="match status" value="1"/>
</dbReference>
<dbReference type="InterPro" id="IPR036116">
    <property type="entry name" value="FN3_sf"/>
</dbReference>
<gene>
    <name evidence="4" type="primary">ANKFN1</name>
</gene>
<dbReference type="GeneID" id="116315416"/>
<dbReference type="SMART" id="SM00060">
    <property type="entry name" value="FN3"/>
    <property type="match status" value="1"/>
</dbReference>
<dbReference type="PROSITE" id="PS50088">
    <property type="entry name" value="ANK_REPEAT"/>
    <property type="match status" value="1"/>
</dbReference>
<dbReference type="Proteomes" id="UP000472276">
    <property type="component" value="Unassembled WGS sequence"/>
</dbReference>
<dbReference type="Pfam" id="PF00041">
    <property type="entry name" value="fn3"/>
    <property type="match status" value="1"/>
</dbReference>
<evidence type="ECO:0000313" key="5">
    <source>
        <dbReference type="Proteomes" id="UP000472276"/>
    </source>
</evidence>
<dbReference type="SUPFAM" id="SSF49265">
    <property type="entry name" value="Fibronectin type III"/>
    <property type="match status" value="1"/>
</dbReference>
<proteinExistence type="predicted"/>
<feature type="region of interest" description="Disordered" evidence="2">
    <location>
        <begin position="150"/>
        <end position="225"/>
    </location>
</feature>
<feature type="compositionally biased region" description="Low complexity" evidence="2">
    <location>
        <begin position="150"/>
        <end position="163"/>
    </location>
</feature>
<reference evidence="5" key="1">
    <citation type="submission" date="2020-03" db="EMBL/GenBank/DDBJ databases">
        <title>Evolution of repeat sequences and sex chromosomes of tilapia species revealed by chromosome-level genomes.</title>
        <authorList>
            <person name="Xu L."/>
            <person name="Tao W."/>
            <person name="Wang D."/>
            <person name="Zhou Q."/>
        </authorList>
    </citation>
    <scope>NUCLEOTIDE SEQUENCE [LARGE SCALE GENOMIC DNA]</scope>
    <source>
        <strain evidence="5">Israel</strain>
    </source>
</reference>
<dbReference type="Pfam" id="PF13637">
    <property type="entry name" value="Ank_4"/>
    <property type="match status" value="1"/>
</dbReference>
<evidence type="ECO:0000313" key="4">
    <source>
        <dbReference type="Ensembl" id="ENSOABP00000068853.1"/>
    </source>
</evidence>
<dbReference type="InterPro" id="IPR003961">
    <property type="entry name" value="FN3_dom"/>
</dbReference>
<feature type="region of interest" description="Disordered" evidence="2">
    <location>
        <begin position="1244"/>
        <end position="1283"/>
    </location>
</feature>
<dbReference type="SUPFAM" id="SSF48403">
    <property type="entry name" value="Ankyrin repeat"/>
    <property type="match status" value="1"/>
</dbReference>
<keyword evidence="5" id="KW-1185">Reference proteome</keyword>
<dbReference type="InterPro" id="IPR002110">
    <property type="entry name" value="Ankyrin_rpt"/>
</dbReference>
<feature type="compositionally biased region" description="Low complexity" evidence="2">
    <location>
        <begin position="1253"/>
        <end position="1283"/>
    </location>
</feature>
<sequence length="1481" mass="163990">MSVDSDNSCVLLSSRDSRTSCIFQTADEKDDIPGVGEESVLEMLSYSKFSDLETWLCMPSSLLLSRPLDSTHTSSGSSSNSYSSRASLHSANSLPASSSSSLASNSRRSTCSEPGEIDRSSERDSAFLTPTLTKEATCLSTPLLPILSSTPAHPPAAAASRSSYGTQAGDSTSHSGVSIRKRRRLAASPGGLHWTSSGSVQRDFWSPDPSPGSRRSAGGGGGAGARSLPLAEVARVSLPWATDRALLRKTISVDDRLLEPAGGEQRHLRLLSRLERGRKKLRSIHSPGTSGRYDTRKKSDGKTSRLAQRWNQRLAGDALIKDLKPLFYPGVSRSSLSLDSRRLPGVMTQQMQNLQLSQTRKCPGGPASPNAAKRLYRNLSEKLRGSTSSFEDAYFFGKTDRLRKASTMQGSDCIFEAVEQQDLDAVQILLYQFSAEELDLNTPNSQGLTPLDIAIMTNNTPIAKLLLKAGGKESPHFVSVESREAHLNSLVLEAERRAVDLAAQAQRDGLSLEACHKDKQLRAWEWRCKLYKRMRTGFQHARAPEAPSMVRLSVSSSSTLTVTFQEPQCLNSTVVTKYRVEWSCLKDFSLLAGEVVLDNLQSLKCTISSLTTGRLYYVRVSAYNMKGWGPPASSLPPSAAPSNWRESDGREPRRRGHIEAMERLLQQVRATHTHYCCGDVSKLQNPSRKQSVSRSLKHLFNSSNKFVKTLKRGIYLAAVFYHKDSLLVTAEEQIPIVEVDDSYSSSLMQDFLWFTKLSCMWEDVRWLRQSMSVSMSSSSTLQARHKMLTAAGQLQNLLGTHNLGRVHYEPIKDRHGNVLLVTIRDTESQHSLFSGKWMQVTKLQSQRKSLSTPEEPYALDILIITIQDILAYQRRSTHRLAPGLYLGYLKLSSSVDQIKVLVSQRTPNMLCHTRVRDNANVSREEWDWIQMLAAAGEKDRNEEDGQEAEPRAESHAPLLYYELQTAIKSLLKLINLPLHQARHFRLYSQEVVELGHGVSFLLLLPAADDVCSAPGQSNPYTPLSGFLHLPLQMFELVHFCTYKEKFISLYCRLSSVLDLDALITQQALREAITDGEVATAKQRHQLILDYIQQLDEMRRDLRWITDALQYARYKQPRGGVPITCLVDASVPESDSGQQKTDSTSSNMDYLPTPSPSPELRRRKAISESLLGSDEDASSEVFLPTDSDYDSSDALSPRDLDLLYSPGQDLSQQALHSLGGSAPDVLQINELRYSVCPAKDLPLSPVVKDPKDAPLSSPLLPRSPSRSRTLPTSPSLPLSPRFSKDLPLSLPLSPALSDTTRTLEGLSLSKSHHEGLAPIRTLANPPAKRKLLSRSHRGQYFSGPQRWLRGHSGESHTGSLSEGIYTKQLDPDLPLPGDLPSPDGTTYVSHASCVLESRKSRHRELRPHVRRIFVEPCKELSPGHERRGWEEEEQGAVVMEKVRAAGVSVVVEGEEPEGATAQEVDSDDQTNAQVSEILSSTL</sequence>
<dbReference type="PROSITE" id="PS50297">
    <property type="entry name" value="ANK_REP_REGION"/>
    <property type="match status" value="1"/>
</dbReference>
<dbReference type="CDD" id="cd00063">
    <property type="entry name" value="FN3"/>
    <property type="match status" value="1"/>
</dbReference>
<feature type="compositionally biased region" description="Polar residues" evidence="2">
    <location>
        <begin position="1468"/>
        <end position="1481"/>
    </location>
</feature>
<evidence type="ECO:0000256" key="1">
    <source>
        <dbReference type="PROSITE-ProRule" id="PRU00023"/>
    </source>
</evidence>
<dbReference type="Ensembl" id="ENSOABT00000083949.1">
    <property type="protein sequence ID" value="ENSOABP00000068853.1"/>
    <property type="gene ID" value="ENSOABG00000036854.1"/>
</dbReference>
<feature type="compositionally biased region" description="Basic and acidic residues" evidence="2">
    <location>
        <begin position="293"/>
        <end position="303"/>
    </location>
</feature>
<dbReference type="InterPro" id="IPR036770">
    <property type="entry name" value="Ankyrin_rpt-contain_sf"/>
</dbReference>
<organism evidence="4 5">
    <name type="scientific">Oreochromis aureus</name>
    <name type="common">Israeli tilapia</name>
    <name type="synonym">Chromis aureus</name>
    <dbReference type="NCBI Taxonomy" id="47969"/>
    <lineage>
        <taxon>Eukaryota</taxon>
        <taxon>Metazoa</taxon>
        <taxon>Chordata</taxon>
        <taxon>Craniata</taxon>
        <taxon>Vertebrata</taxon>
        <taxon>Euteleostomi</taxon>
        <taxon>Actinopterygii</taxon>
        <taxon>Neopterygii</taxon>
        <taxon>Teleostei</taxon>
        <taxon>Neoteleostei</taxon>
        <taxon>Acanthomorphata</taxon>
        <taxon>Ovalentaria</taxon>
        <taxon>Cichlomorphae</taxon>
        <taxon>Cichliformes</taxon>
        <taxon>Cichlidae</taxon>
        <taxon>African cichlids</taxon>
        <taxon>Pseudocrenilabrinae</taxon>
        <taxon>Oreochromini</taxon>
        <taxon>Oreochromis</taxon>
    </lineage>
</organism>